<sequence length="70" mass="7417">MSDLTEGQLHALRNLARKHAGEAVPFVNISDARRLTELGLAVRSQEGWSITPEGSALLAAASGPPAWLNP</sequence>
<dbReference type="EMBL" id="JBHUEY010000001">
    <property type="protein sequence ID" value="MFD1782498.1"/>
    <property type="molecule type" value="Genomic_DNA"/>
</dbReference>
<dbReference type="Proteomes" id="UP001597237">
    <property type="component" value="Unassembled WGS sequence"/>
</dbReference>
<organism evidence="1 2">
    <name type="scientific">Phenylobacterium terrae</name>
    <dbReference type="NCBI Taxonomy" id="2665495"/>
    <lineage>
        <taxon>Bacteria</taxon>
        <taxon>Pseudomonadati</taxon>
        <taxon>Pseudomonadota</taxon>
        <taxon>Alphaproteobacteria</taxon>
        <taxon>Caulobacterales</taxon>
        <taxon>Caulobacteraceae</taxon>
        <taxon>Phenylobacterium</taxon>
    </lineage>
</organism>
<accession>A0ABW4MYC9</accession>
<gene>
    <name evidence="1" type="ORF">ACFSC0_03755</name>
</gene>
<keyword evidence="2" id="KW-1185">Reference proteome</keyword>
<name>A0ABW4MYC9_9CAUL</name>
<proteinExistence type="predicted"/>
<protein>
    <submittedName>
        <fullName evidence="1">Uncharacterized protein</fullName>
    </submittedName>
</protein>
<dbReference type="RefSeq" id="WP_377280450.1">
    <property type="nucleotide sequence ID" value="NZ_JBHRSI010000001.1"/>
</dbReference>
<reference evidence="2" key="1">
    <citation type="journal article" date="2019" name="Int. J. Syst. Evol. Microbiol.">
        <title>The Global Catalogue of Microorganisms (GCM) 10K type strain sequencing project: providing services to taxonomists for standard genome sequencing and annotation.</title>
        <authorList>
            <consortium name="The Broad Institute Genomics Platform"/>
            <consortium name="The Broad Institute Genome Sequencing Center for Infectious Disease"/>
            <person name="Wu L."/>
            <person name="Ma J."/>
        </authorList>
    </citation>
    <scope>NUCLEOTIDE SEQUENCE [LARGE SCALE GENOMIC DNA]</scope>
    <source>
        <strain evidence="2">DFY28</strain>
    </source>
</reference>
<evidence type="ECO:0000313" key="1">
    <source>
        <dbReference type="EMBL" id="MFD1782498.1"/>
    </source>
</evidence>
<evidence type="ECO:0000313" key="2">
    <source>
        <dbReference type="Proteomes" id="UP001597237"/>
    </source>
</evidence>
<comment type="caution">
    <text evidence="1">The sequence shown here is derived from an EMBL/GenBank/DDBJ whole genome shotgun (WGS) entry which is preliminary data.</text>
</comment>